<protein>
    <submittedName>
        <fullName evidence="1">Uncharacterized protein</fullName>
    </submittedName>
</protein>
<gene>
    <name evidence="1" type="ORF">RHMOL_Rhmol13G0183900</name>
</gene>
<dbReference type="EMBL" id="CM046400">
    <property type="protein sequence ID" value="KAI8524879.1"/>
    <property type="molecule type" value="Genomic_DNA"/>
</dbReference>
<reference evidence="1" key="1">
    <citation type="submission" date="2022-02" db="EMBL/GenBank/DDBJ databases">
        <title>Plant Genome Project.</title>
        <authorList>
            <person name="Zhang R.-G."/>
        </authorList>
    </citation>
    <scope>NUCLEOTIDE SEQUENCE</scope>
    <source>
        <strain evidence="1">AT1</strain>
    </source>
</reference>
<keyword evidence="2" id="KW-1185">Reference proteome</keyword>
<name>A0ACC0L840_RHOML</name>
<evidence type="ECO:0000313" key="1">
    <source>
        <dbReference type="EMBL" id="KAI8524879.1"/>
    </source>
</evidence>
<organism evidence="1 2">
    <name type="scientific">Rhododendron molle</name>
    <name type="common">Chinese azalea</name>
    <name type="synonym">Azalea mollis</name>
    <dbReference type="NCBI Taxonomy" id="49168"/>
    <lineage>
        <taxon>Eukaryota</taxon>
        <taxon>Viridiplantae</taxon>
        <taxon>Streptophyta</taxon>
        <taxon>Embryophyta</taxon>
        <taxon>Tracheophyta</taxon>
        <taxon>Spermatophyta</taxon>
        <taxon>Magnoliopsida</taxon>
        <taxon>eudicotyledons</taxon>
        <taxon>Gunneridae</taxon>
        <taxon>Pentapetalae</taxon>
        <taxon>asterids</taxon>
        <taxon>Ericales</taxon>
        <taxon>Ericaceae</taxon>
        <taxon>Ericoideae</taxon>
        <taxon>Rhodoreae</taxon>
        <taxon>Rhododendron</taxon>
    </lineage>
</organism>
<sequence length="71" mass="7917">MISIFSARKKLKRFTSESVAKILNIREGAPNSMTSFLYLRDTSSSATFDVTTKPDFANPNNFKIVSVNPNT</sequence>
<comment type="caution">
    <text evidence="1">The sequence shown here is derived from an EMBL/GenBank/DDBJ whole genome shotgun (WGS) entry which is preliminary data.</text>
</comment>
<proteinExistence type="predicted"/>
<evidence type="ECO:0000313" key="2">
    <source>
        <dbReference type="Proteomes" id="UP001062846"/>
    </source>
</evidence>
<accession>A0ACC0L840</accession>
<dbReference type="Proteomes" id="UP001062846">
    <property type="component" value="Chromosome 13"/>
</dbReference>